<comment type="caution">
    <text evidence="8">The sequence shown here is derived from an EMBL/GenBank/DDBJ whole genome shotgun (WGS) entry which is preliminary data.</text>
</comment>
<dbReference type="PRINTS" id="PR00038">
    <property type="entry name" value="HTHLUXR"/>
</dbReference>
<evidence type="ECO:0000256" key="1">
    <source>
        <dbReference type="ARBA" id="ARBA00022553"/>
    </source>
</evidence>
<proteinExistence type="predicted"/>
<accession>A0ABP9E6D8</accession>
<dbReference type="InterPro" id="IPR011006">
    <property type="entry name" value="CheY-like_superfamily"/>
</dbReference>
<dbReference type="RefSeq" id="WP_274231301.1">
    <property type="nucleotide sequence ID" value="NZ_BAABHQ010000003.1"/>
</dbReference>
<protein>
    <submittedName>
        <fullName evidence="8">Response regulator transcription factor</fullName>
    </submittedName>
</protein>
<dbReference type="InterPro" id="IPR058245">
    <property type="entry name" value="NreC/VraR/RcsB-like_REC"/>
</dbReference>
<keyword evidence="4" id="KW-0804">Transcription</keyword>
<evidence type="ECO:0000256" key="4">
    <source>
        <dbReference type="ARBA" id="ARBA00023163"/>
    </source>
</evidence>
<dbReference type="Gene3D" id="3.40.50.2300">
    <property type="match status" value="1"/>
</dbReference>
<reference evidence="9" key="1">
    <citation type="journal article" date="2019" name="Int. J. Syst. Evol. Microbiol.">
        <title>The Global Catalogue of Microorganisms (GCM) 10K type strain sequencing project: providing services to taxonomists for standard genome sequencing and annotation.</title>
        <authorList>
            <consortium name="The Broad Institute Genomics Platform"/>
            <consortium name="The Broad Institute Genome Sequencing Center for Infectious Disease"/>
            <person name="Wu L."/>
            <person name="Ma J."/>
        </authorList>
    </citation>
    <scope>NUCLEOTIDE SEQUENCE [LARGE SCALE GENOMIC DNA]</scope>
    <source>
        <strain evidence="9">JCM 17983</strain>
    </source>
</reference>
<dbReference type="SMART" id="SM00421">
    <property type="entry name" value="HTH_LUXR"/>
    <property type="match status" value="1"/>
</dbReference>
<dbReference type="Gene3D" id="1.10.10.10">
    <property type="entry name" value="Winged helix-like DNA-binding domain superfamily/Winged helix DNA-binding domain"/>
    <property type="match status" value="1"/>
</dbReference>
<dbReference type="SUPFAM" id="SSF52172">
    <property type="entry name" value="CheY-like"/>
    <property type="match status" value="1"/>
</dbReference>
<dbReference type="Pfam" id="PF00196">
    <property type="entry name" value="GerE"/>
    <property type="match status" value="1"/>
</dbReference>
<dbReference type="Pfam" id="PF00072">
    <property type="entry name" value="Response_reg"/>
    <property type="match status" value="1"/>
</dbReference>
<evidence type="ECO:0000259" key="6">
    <source>
        <dbReference type="PROSITE" id="PS50043"/>
    </source>
</evidence>
<dbReference type="SMART" id="SM00448">
    <property type="entry name" value="REC"/>
    <property type="match status" value="1"/>
</dbReference>
<name>A0ABP9E6D8_9PSEU</name>
<sequence length="220" mass="23118">MRSADPDALAARPVTARSVLVVDDHRVFTDALRLGLERQEDVGSVTVAHSAGEALAHARRTAFDAAIVDLDLPDASGLDVVAALTEIRPGVRVVVLTAYGRPDLVERATAAGADAFLTKEGTLDRVLDALRMPGAARPPVDAGHHPGQTGRVELTHREQDVLRLLGQGRDPAGIAADLGISLHTVRGHVKAVMAKLGARSQLGAVVAAHRRGLISIGSRY</sequence>
<dbReference type="EMBL" id="BAABHQ010000003">
    <property type="protein sequence ID" value="GAA4868729.1"/>
    <property type="molecule type" value="Genomic_DNA"/>
</dbReference>
<dbReference type="Proteomes" id="UP001500457">
    <property type="component" value="Unassembled WGS sequence"/>
</dbReference>
<feature type="modified residue" description="4-aspartylphosphate" evidence="5">
    <location>
        <position position="69"/>
    </location>
</feature>
<dbReference type="SUPFAM" id="SSF46894">
    <property type="entry name" value="C-terminal effector domain of the bipartite response regulators"/>
    <property type="match status" value="1"/>
</dbReference>
<keyword evidence="1 5" id="KW-0597">Phosphoprotein</keyword>
<feature type="domain" description="HTH luxR-type" evidence="6">
    <location>
        <begin position="147"/>
        <end position="212"/>
    </location>
</feature>
<evidence type="ECO:0000259" key="7">
    <source>
        <dbReference type="PROSITE" id="PS50110"/>
    </source>
</evidence>
<dbReference type="PROSITE" id="PS50110">
    <property type="entry name" value="RESPONSE_REGULATORY"/>
    <property type="match status" value="1"/>
</dbReference>
<evidence type="ECO:0000313" key="9">
    <source>
        <dbReference type="Proteomes" id="UP001500457"/>
    </source>
</evidence>
<dbReference type="InterPro" id="IPR036388">
    <property type="entry name" value="WH-like_DNA-bd_sf"/>
</dbReference>
<keyword evidence="2" id="KW-0805">Transcription regulation</keyword>
<keyword evidence="3" id="KW-0238">DNA-binding</keyword>
<gene>
    <name evidence="8" type="ORF">GCM10023203_17110</name>
</gene>
<evidence type="ECO:0000256" key="3">
    <source>
        <dbReference type="ARBA" id="ARBA00023125"/>
    </source>
</evidence>
<dbReference type="CDD" id="cd06170">
    <property type="entry name" value="LuxR_C_like"/>
    <property type="match status" value="1"/>
</dbReference>
<dbReference type="PANTHER" id="PTHR44688:SF16">
    <property type="entry name" value="DNA-BINDING TRANSCRIPTIONAL ACTIVATOR DEVR_DOSR"/>
    <property type="match status" value="1"/>
</dbReference>
<dbReference type="PANTHER" id="PTHR44688">
    <property type="entry name" value="DNA-BINDING TRANSCRIPTIONAL ACTIVATOR DEVR_DOSR"/>
    <property type="match status" value="1"/>
</dbReference>
<evidence type="ECO:0000256" key="5">
    <source>
        <dbReference type="PROSITE-ProRule" id="PRU00169"/>
    </source>
</evidence>
<organism evidence="8 9">
    <name type="scientific">Actinomycetospora straminea</name>
    <dbReference type="NCBI Taxonomy" id="663607"/>
    <lineage>
        <taxon>Bacteria</taxon>
        <taxon>Bacillati</taxon>
        <taxon>Actinomycetota</taxon>
        <taxon>Actinomycetes</taxon>
        <taxon>Pseudonocardiales</taxon>
        <taxon>Pseudonocardiaceae</taxon>
        <taxon>Actinomycetospora</taxon>
    </lineage>
</organism>
<dbReference type="PROSITE" id="PS50043">
    <property type="entry name" value="HTH_LUXR_2"/>
    <property type="match status" value="1"/>
</dbReference>
<evidence type="ECO:0000313" key="8">
    <source>
        <dbReference type="EMBL" id="GAA4868729.1"/>
    </source>
</evidence>
<evidence type="ECO:0000256" key="2">
    <source>
        <dbReference type="ARBA" id="ARBA00023015"/>
    </source>
</evidence>
<keyword evidence="9" id="KW-1185">Reference proteome</keyword>
<dbReference type="CDD" id="cd17535">
    <property type="entry name" value="REC_NarL-like"/>
    <property type="match status" value="1"/>
</dbReference>
<feature type="domain" description="Response regulatory" evidence="7">
    <location>
        <begin position="18"/>
        <end position="134"/>
    </location>
</feature>
<dbReference type="InterPro" id="IPR000792">
    <property type="entry name" value="Tscrpt_reg_LuxR_C"/>
</dbReference>
<dbReference type="InterPro" id="IPR001789">
    <property type="entry name" value="Sig_transdc_resp-reg_receiver"/>
</dbReference>
<dbReference type="InterPro" id="IPR016032">
    <property type="entry name" value="Sig_transdc_resp-reg_C-effctor"/>
</dbReference>